<dbReference type="Proteomes" id="UP000694523">
    <property type="component" value="Unplaced"/>
</dbReference>
<sequence>MKRPMDAIWLVLFLSLTNLGWTRAYPNGAPTGACEDMMPRHMGVQPQTSPPPYTLDHSWTRLQRVLLEARNPGDTTALGTWQMPPPDTRFLECSGNPQGAVTHANTNLKGNSTVYSWIPPDTVTPVYFMATVAQQRTVYWLNVQSSALFRGTYEGNCDKSNHKSNHLLSAGGQRSKATTAGDCVTNKIRADNK</sequence>
<reference evidence="3" key="1">
    <citation type="submission" date="2025-08" db="UniProtKB">
        <authorList>
            <consortium name="Ensembl"/>
        </authorList>
    </citation>
    <scope>IDENTIFICATION</scope>
</reference>
<dbReference type="Pfam" id="PF02014">
    <property type="entry name" value="Reeler"/>
    <property type="match status" value="1"/>
</dbReference>
<dbReference type="Gene3D" id="2.60.40.4060">
    <property type="entry name" value="Reeler domain"/>
    <property type="match status" value="1"/>
</dbReference>
<dbReference type="InterPro" id="IPR002861">
    <property type="entry name" value="Reeler_dom"/>
</dbReference>
<dbReference type="PANTHER" id="PTHR45828">
    <property type="entry name" value="CYTOCHROME B561/FERRIC REDUCTASE TRANSMEMBRANE"/>
    <property type="match status" value="1"/>
</dbReference>
<dbReference type="GO" id="GO:0016020">
    <property type="term" value="C:membrane"/>
    <property type="evidence" value="ECO:0007669"/>
    <property type="project" value="TreeGrafter"/>
</dbReference>
<accession>A0A8C6WRN0</accession>
<keyword evidence="1" id="KW-0732">Signal</keyword>
<evidence type="ECO:0000313" key="4">
    <source>
        <dbReference type="Proteomes" id="UP000694523"/>
    </source>
</evidence>
<feature type="domain" description="Reelin" evidence="2">
    <location>
        <begin position="63"/>
        <end position="140"/>
    </location>
</feature>
<organism evidence="3 4">
    <name type="scientific">Neogobius melanostomus</name>
    <name type="common">round goby</name>
    <dbReference type="NCBI Taxonomy" id="47308"/>
    <lineage>
        <taxon>Eukaryota</taxon>
        <taxon>Metazoa</taxon>
        <taxon>Chordata</taxon>
        <taxon>Craniata</taxon>
        <taxon>Vertebrata</taxon>
        <taxon>Euteleostomi</taxon>
        <taxon>Actinopterygii</taxon>
        <taxon>Neopterygii</taxon>
        <taxon>Teleostei</taxon>
        <taxon>Neoteleostei</taxon>
        <taxon>Acanthomorphata</taxon>
        <taxon>Gobiaria</taxon>
        <taxon>Gobiiformes</taxon>
        <taxon>Gobioidei</taxon>
        <taxon>Gobiidae</taxon>
        <taxon>Benthophilinae</taxon>
        <taxon>Neogobiini</taxon>
        <taxon>Neogobius</taxon>
    </lineage>
</organism>
<dbReference type="PANTHER" id="PTHR45828:SF32">
    <property type="entry name" value="SI:DKEY-251I10.2"/>
    <property type="match status" value="1"/>
</dbReference>
<dbReference type="CDD" id="cd08544">
    <property type="entry name" value="Reeler"/>
    <property type="match status" value="1"/>
</dbReference>
<feature type="chain" id="PRO_5034088844" evidence="1">
    <location>
        <begin position="25"/>
        <end position="193"/>
    </location>
</feature>
<dbReference type="Ensembl" id="ENSNMLT00000030045.1">
    <property type="protein sequence ID" value="ENSNMLP00000026882.1"/>
    <property type="gene ID" value="ENSNMLG00000017156.1"/>
</dbReference>
<dbReference type="InterPro" id="IPR042307">
    <property type="entry name" value="Reeler_sf"/>
</dbReference>
<proteinExistence type="predicted"/>
<dbReference type="AlphaFoldDB" id="A0A8C6WRN0"/>
<reference evidence="3" key="2">
    <citation type="submission" date="2025-09" db="UniProtKB">
        <authorList>
            <consortium name="Ensembl"/>
        </authorList>
    </citation>
    <scope>IDENTIFICATION</scope>
</reference>
<dbReference type="InterPro" id="IPR051237">
    <property type="entry name" value="Ferric-chelate_Red/DefProt"/>
</dbReference>
<keyword evidence="4" id="KW-1185">Reference proteome</keyword>
<evidence type="ECO:0000313" key="3">
    <source>
        <dbReference type="Ensembl" id="ENSNMLP00000026882.1"/>
    </source>
</evidence>
<evidence type="ECO:0000259" key="2">
    <source>
        <dbReference type="Pfam" id="PF02014"/>
    </source>
</evidence>
<name>A0A8C6WRN0_9GOBI</name>
<evidence type="ECO:0000256" key="1">
    <source>
        <dbReference type="SAM" id="SignalP"/>
    </source>
</evidence>
<feature type="signal peptide" evidence="1">
    <location>
        <begin position="1"/>
        <end position="24"/>
    </location>
</feature>
<protein>
    <submittedName>
        <fullName evidence="3">Si:dkey-251i10.2</fullName>
    </submittedName>
</protein>